<dbReference type="EMBL" id="JABACJ020000016">
    <property type="protein sequence ID" value="MBU3877189.1"/>
    <property type="molecule type" value="Genomic_DNA"/>
</dbReference>
<evidence type="ECO:0000313" key="2">
    <source>
        <dbReference type="Proteomes" id="UP000723714"/>
    </source>
</evidence>
<keyword evidence="2" id="KW-1185">Reference proteome</keyword>
<accession>A0ABS6D6F5</accession>
<dbReference type="Proteomes" id="UP000723714">
    <property type="component" value="Unassembled WGS sequence"/>
</dbReference>
<dbReference type="RefSeq" id="WP_216243457.1">
    <property type="nucleotide sequence ID" value="NZ_JABACJ020000016.1"/>
</dbReference>
<sequence length="203" mass="22988">MKKGMLTAGIIVVVLLLIWAYVVYPIAQKNKTFEEAPMDMSVEAKVDEYHSLEAIENSIGIIVKAEKVSEEEPVIWRDGQGNVYFVGMIGNVKISNIYKDESNQDIKIGSTISIFENEAYDAEKNVIYHVAGYKKMGIGKEYMLFLDYSEDDNWYVPCSAIWGKYPLDSTEAILYNSNERPAETSSANILVTQIGREVIEKYE</sequence>
<name>A0ABS6D6F5_9FIRM</name>
<organism evidence="1 2">
    <name type="scientific">Faecalicatena faecalis</name>
    <dbReference type="NCBI Taxonomy" id="2726362"/>
    <lineage>
        <taxon>Bacteria</taxon>
        <taxon>Bacillati</taxon>
        <taxon>Bacillota</taxon>
        <taxon>Clostridia</taxon>
        <taxon>Lachnospirales</taxon>
        <taxon>Lachnospiraceae</taxon>
        <taxon>Faecalicatena</taxon>
    </lineage>
</organism>
<proteinExistence type="predicted"/>
<comment type="caution">
    <text evidence="1">The sequence shown here is derived from an EMBL/GenBank/DDBJ whole genome shotgun (WGS) entry which is preliminary data.</text>
</comment>
<gene>
    <name evidence="1" type="ORF">HGO97_015390</name>
</gene>
<evidence type="ECO:0000313" key="1">
    <source>
        <dbReference type="EMBL" id="MBU3877189.1"/>
    </source>
</evidence>
<protein>
    <submittedName>
        <fullName evidence="1">Uncharacterized protein</fullName>
    </submittedName>
</protein>
<reference evidence="1 2" key="1">
    <citation type="submission" date="2021-06" db="EMBL/GenBank/DDBJ databases">
        <title>Faecalicatena sp. nov. isolated from porcine feces.</title>
        <authorList>
            <person name="Oh B.S."/>
            <person name="Lee J.H."/>
        </authorList>
    </citation>
    <scope>NUCLEOTIDE SEQUENCE [LARGE SCALE GENOMIC DNA]</scope>
    <source>
        <strain evidence="1 2">AGMB00832</strain>
    </source>
</reference>